<evidence type="ECO:0000313" key="3">
    <source>
        <dbReference type="EMBL" id="USQ78936.1"/>
    </source>
</evidence>
<proteinExistence type="predicted"/>
<dbReference type="Proteomes" id="UP001056455">
    <property type="component" value="Chromosome"/>
</dbReference>
<dbReference type="SUPFAM" id="SSF54593">
    <property type="entry name" value="Glyoxalase/Bleomycin resistance protein/Dihydroxybiphenyl dioxygenase"/>
    <property type="match status" value="1"/>
</dbReference>
<evidence type="ECO:0000259" key="2">
    <source>
        <dbReference type="PROSITE" id="PS51819"/>
    </source>
</evidence>
<dbReference type="EMBL" id="CP099489">
    <property type="protein sequence ID" value="USQ78936.1"/>
    <property type="molecule type" value="Genomic_DNA"/>
</dbReference>
<keyword evidence="4" id="KW-1185">Reference proteome</keyword>
<dbReference type="Gene3D" id="3.10.180.10">
    <property type="entry name" value="2,3-Dihydroxybiphenyl 1,2-Dioxygenase, domain 1"/>
    <property type="match status" value="1"/>
</dbReference>
<name>A0ABY4YQU0_9MICO</name>
<reference evidence="3" key="1">
    <citation type="submission" date="2022-06" db="EMBL/GenBank/DDBJ databases">
        <title>Ornithinimicrobium HY1793.</title>
        <authorList>
            <person name="Huang Y."/>
        </authorList>
    </citation>
    <scope>NUCLEOTIDE SEQUENCE</scope>
    <source>
        <strain evidence="3">HY1793</strain>
    </source>
</reference>
<dbReference type="InterPro" id="IPR037523">
    <property type="entry name" value="VOC_core"/>
</dbReference>
<evidence type="ECO:0000313" key="4">
    <source>
        <dbReference type="Proteomes" id="UP001056455"/>
    </source>
</evidence>
<organism evidence="3 4">
    <name type="scientific">Ornithinimicrobium faecis</name>
    <dbReference type="NCBI Taxonomy" id="2934158"/>
    <lineage>
        <taxon>Bacteria</taxon>
        <taxon>Bacillati</taxon>
        <taxon>Actinomycetota</taxon>
        <taxon>Actinomycetes</taxon>
        <taxon>Micrococcales</taxon>
        <taxon>Ornithinimicrobiaceae</taxon>
        <taxon>Ornithinimicrobium</taxon>
    </lineage>
</organism>
<accession>A0ABY4YQU0</accession>
<dbReference type="PROSITE" id="PS51819">
    <property type="entry name" value="VOC"/>
    <property type="match status" value="1"/>
</dbReference>
<protein>
    <submittedName>
        <fullName evidence="3">VOC family protein</fullName>
    </submittedName>
</protein>
<dbReference type="Pfam" id="PF00903">
    <property type="entry name" value="Glyoxalase"/>
    <property type="match status" value="1"/>
</dbReference>
<feature type="domain" description="VOC" evidence="2">
    <location>
        <begin position="3"/>
        <end position="131"/>
    </location>
</feature>
<evidence type="ECO:0000256" key="1">
    <source>
        <dbReference type="SAM" id="MobiDB-lite"/>
    </source>
</evidence>
<sequence>MITAVHTLIYSDDPSATRAFLKDVLRWPFVAEPGSGDEGRGSAGDSGSQDPADWLIFTTGPSELGVHPTGAGTSRSQRHHEIALVCDDIDATMAELSGRGAVFTSGPTDMGFGLAAMVAVPGADDILVYEARHVTAYDA</sequence>
<dbReference type="InterPro" id="IPR029068">
    <property type="entry name" value="Glyas_Bleomycin-R_OHBP_Dase"/>
</dbReference>
<dbReference type="InterPro" id="IPR004360">
    <property type="entry name" value="Glyas_Fos-R_dOase_dom"/>
</dbReference>
<dbReference type="RefSeq" id="WP_252591775.1">
    <property type="nucleotide sequence ID" value="NZ_CP099489.1"/>
</dbReference>
<gene>
    <name evidence="3" type="ORF">NF556_15060</name>
</gene>
<feature type="region of interest" description="Disordered" evidence="1">
    <location>
        <begin position="32"/>
        <end position="54"/>
    </location>
</feature>